<dbReference type="InterPro" id="IPR014986">
    <property type="entry name" value="XkdN-like"/>
</dbReference>
<proteinExistence type="predicted"/>
<dbReference type="GeneID" id="93485313"/>
<gene>
    <name evidence="1" type="ORF">HNR45_000024</name>
</gene>
<keyword evidence="2" id="KW-1185">Reference proteome</keyword>
<evidence type="ECO:0000313" key="2">
    <source>
        <dbReference type="Proteomes" id="UP000591941"/>
    </source>
</evidence>
<dbReference type="Gene3D" id="3.30.2220.30">
    <property type="match status" value="1"/>
</dbReference>
<dbReference type="Proteomes" id="UP000591941">
    <property type="component" value="Unassembled WGS sequence"/>
</dbReference>
<name>A0A841R325_9FIRM</name>
<protein>
    <recommendedName>
        <fullName evidence="3">Phage XkdN-like protein</fullName>
    </recommendedName>
</protein>
<dbReference type="AlphaFoldDB" id="A0A841R325"/>
<organism evidence="1 2">
    <name type="scientific">Negativicoccus succinicivorans</name>
    <dbReference type="NCBI Taxonomy" id="620903"/>
    <lineage>
        <taxon>Bacteria</taxon>
        <taxon>Bacillati</taxon>
        <taxon>Bacillota</taxon>
        <taxon>Negativicutes</taxon>
        <taxon>Veillonellales</taxon>
        <taxon>Veillonellaceae</taxon>
        <taxon>Negativicoccus</taxon>
    </lineage>
</organism>
<reference evidence="1 2" key="1">
    <citation type="submission" date="2020-08" db="EMBL/GenBank/DDBJ databases">
        <title>Genomic Encyclopedia of Type Strains, Phase IV (KMG-IV): sequencing the most valuable type-strain genomes for metagenomic binning, comparative biology and taxonomic classification.</title>
        <authorList>
            <person name="Goeker M."/>
        </authorList>
    </citation>
    <scope>NUCLEOTIDE SEQUENCE [LARGE SCALE GENOMIC DNA]</scope>
    <source>
        <strain evidence="1 2">DSM 21255</strain>
    </source>
</reference>
<dbReference type="OrthoDB" id="1807498at2"/>
<sequence>MADEKARSLKAFMREELLQREPVKYVASKRMKDDDGKPIEWELRVLTNDEVEEIVDRNTKRVPVKGTREFKKETDTEAVFLDVAVAAVTYPNLNDGELQEFYGAAGAEHLLKKLLTPGELTDLLLAAQQACGYDIGMGDKVKTVKNY</sequence>
<dbReference type="RefSeq" id="WP_159822162.1">
    <property type="nucleotide sequence ID" value="NZ_CABWNB010000001.1"/>
</dbReference>
<comment type="caution">
    <text evidence="1">The sequence shown here is derived from an EMBL/GenBank/DDBJ whole genome shotgun (WGS) entry which is preliminary data.</text>
</comment>
<dbReference type="EMBL" id="JACHHI010000001">
    <property type="protein sequence ID" value="MBB6477002.1"/>
    <property type="molecule type" value="Genomic_DNA"/>
</dbReference>
<evidence type="ECO:0008006" key="3">
    <source>
        <dbReference type="Google" id="ProtNLM"/>
    </source>
</evidence>
<accession>A0A841R325</accession>
<dbReference type="InterPro" id="IPR038559">
    <property type="entry name" value="XkdN-like_sf"/>
</dbReference>
<dbReference type="Pfam" id="PF08890">
    <property type="entry name" value="Phage_TAC_5"/>
    <property type="match status" value="1"/>
</dbReference>
<evidence type="ECO:0000313" key="1">
    <source>
        <dbReference type="EMBL" id="MBB6477002.1"/>
    </source>
</evidence>